<protein>
    <submittedName>
        <fullName evidence="2">Uncharacterized protein</fullName>
    </submittedName>
</protein>
<accession>A0AAE1KSB4</accession>
<proteinExistence type="predicted"/>
<dbReference type="Proteomes" id="UP001286313">
    <property type="component" value="Unassembled WGS sequence"/>
</dbReference>
<evidence type="ECO:0000313" key="2">
    <source>
        <dbReference type="EMBL" id="KAK3884076.1"/>
    </source>
</evidence>
<name>A0AAE1KSB4_PETCI</name>
<keyword evidence="3" id="KW-1185">Reference proteome</keyword>
<organism evidence="2 3">
    <name type="scientific">Petrolisthes cinctipes</name>
    <name type="common">Flat porcelain crab</name>
    <dbReference type="NCBI Taxonomy" id="88211"/>
    <lineage>
        <taxon>Eukaryota</taxon>
        <taxon>Metazoa</taxon>
        <taxon>Ecdysozoa</taxon>
        <taxon>Arthropoda</taxon>
        <taxon>Crustacea</taxon>
        <taxon>Multicrustacea</taxon>
        <taxon>Malacostraca</taxon>
        <taxon>Eumalacostraca</taxon>
        <taxon>Eucarida</taxon>
        <taxon>Decapoda</taxon>
        <taxon>Pleocyemata</taxon>
        <taxon>Anomura</taxon>
        <taxon>Galatheoidea</taxon>
        <taxon>Porcellanidae</taxon>
        <taxon>Petrolisthes</taxon>
    </lineage>
</organism>
<sequence length="124" mass="14506">MLKRADLSSLNPRNDADPPHHHRPHPLSLHSHSPLWCRPRLSPIDITHHADFAFHTPWNCEERRIWDTLFREMLPRHTKRRLPCCPALPNPTSLPFYPNLPNPTNSLHCYPTLPIAYTATQPYQ</sequence>
<feature type="region of interest" description="Disordered" evidence="1">
    <location>
        <begin position="1"/>
        <end position="30"/>
    </location>
</feature>
<evidence type="ECO:0000313" key="3">
    <source>
        <dbReference type="Proteomes" id="UP001286313"/>
    </source>
</evidence>
<dbReference type="EMBL" id="JAWQEG010000920">
    <property type="protein sequence ID" value="KAK3884076.1"/>
    <property type="molecule type" value="Genomic_DNA"/>
</dbReference>
<reference evidence="2" key="1">
    <citation type="submission" date="2023-10" db="EMBL/GenBank/DDBJ databases">
        <title>Genome assemblies of two species of porcelain crab, Petrolisthes cinctipes and Petrolisthes manimaculis (Anomura: Porcellanidae).</title>
        <authorList>
            <person name="Angst P."/>
        </authorList>
    </citation>
    <scope>NUCLEOTIDE SEQUENCE</scope>
    <source>
        <strain evidence="2">PB745_01</strain>
        <tissue evidence="2">Gill</tissue>
    </source>
</reference>
<evidence type="ECO:0000256" key="1">
    <source>
        <dbReference type="SAM" id="MobiDB-lite"/>
    </source>
</evidence>
<gene>
    <name evidence="2" type="ORF">Pcinc_011642</name>
</gene>
<comment type="caution">
    <text evidence="2">The sequence shown here is derived from an EMBL/GenBank/DDBJ whole genome shotgun (WGS) entry which is preliminary data.</text>
</comment>
<dbReference type="AlphaFoldDB" id="A0AAE1KSB4"/>